<dbReference type="InterPro" id="IPR017853">
    <property type="entry name" value="GH"/>
</dbReference>
<evidence type="ECO:0000256" key="6">
    <source>
        <dbReference type="ARBA" id="ARBA00023180"/>
    </source>
</evidence>
<dbReference type="Gene3D" id="2.60.40.10">
    <property type="entry name" value="Immunoglobulins"/>
    <property type="match status" value="1"/>
</dbReference>
<dbReference type="PANTHER" id="PTHR42715">
    <property type="entry name" value="BETA-GLUCOSIDASE"/>
    <property type="match status" value="1"/>
</dbReference>
<feature type="domain" description="Fibronectin type III-like" evidence="11">
    <location>
        <begin position="677"/>
        <end position="746"/>
    </location>
</feature>
<dbReference type="Pfam" id="PF01915">
    <property type="entry name" value="Glyco_hydro_3_C"/>
    <property type="match status" value="1"/>
</dbReference>
<feature type="region of interest" description="Disordered" evidence="10">
    <location>
        <begin position="423"/>
        <end position="469"/>
    </location>
</feature>
<protein>
    <recommendedName>
        <fullName evidence="4">beta-glucosidase</fullName>
        <ecNumber evidence="4">3.2.1.21</ecNumber>
    </recommendedName>
</protein>
<comment type="pathway">
    <text evidence="2">Glycan metabolism; cellulose degradation.</text>
</comment>
<evidence type="ECO:0000256" key="8">
    <source>
        <dbReference type="ARBA" id="ARBA00023295"/>
    </source>
</evidence>
<keyword evidence="8" id="KW-0326">Glycosidase</keyword>
<dbReference type="Gene3D" id="3.20.20.300">
    <property type="entry name" value="Glycoside hydrolase, family 3, N-terminal domain"/>
    <property type="match status" value="1"/>
</dbReference>
<dbReference type="InterPro" id="IPR001764">
    <property type="entry name" value="Glyco_hydro_3_N"/>
</dbReference>
<keyword evidence="6" id="KW-0325">Glycoprotein</keyword>
<dbReference type="Pfam" id="PF00933">
    <property type="entry name" value="Glyco_hydro_3"/>
    <property type="match status" value="1"/>
</dbReference>
<comment type="similarity">
    <text evidence="3">Belongs to the glycosyl hydrolase 3 family.</text>
</comment>
<feature type="compositionally biased region" description="Low complexity" evidence="10">
    <location>
        <begin position="444"/>
        <end position="458"/>
    </location>
</feature>
<feature type="compositionally biased region" description="Gly residues" evidence="10">
    <location>
        <begin position="459"/>
        <end position="469"/>
    </location>
</feature>
<dbReference type="InterPro" id="IPR050288">
    <property type="entry name" value="Cellulose_deg_GH3"/>
</dbReference>
<comment type="caution">
    <text evidence="12">The sequence shown here is derived from an EMBL/GenBank/DDBJ whole genome shotgun (WGS) entry which is preliminary data.</text>
</comment>
<dbReference type="InterPro" id="IPR036881">
    <property type="entry name" value="Glyco_hydro_3_C_sf"/>
</dbReference>
<dbReference type="Gene3D" id="3.40.50.1700">
    <property type="entry name" value="Glycoside hydrolase family 3 C-terminal domain"/>
    <property type="match status" value="1"/>
</dbReference>
<dbReference type="Pfam" id="PF14310">
    <property type="entry name" value="Fn3-like"/>
    <property type="match status" value="1"/>
</dbReference>
<dbReference type="PRINTS" id="PR00133">
    <property type="entry name" value="GLHYDRLASE3"/>
</dbReference>
<reference evidence="12 13" key="1">
    <citation type="journal article" date="2022" name="G3 (Bethesda)">
        <title>Enemy or ally: a genomic approach to elucidate the lifestyle of Phyllosticta citrichinaensis.</title>
        <authorList>
            <person name="Buijs V.A."/>
            <person name="Groenewald J.Z."/>
            <person name="Haridas S."/>
            <person name="LaButti K.M."/>
            <person name="Lipzen A."/>
            <person name="Martin F.M."/>
            <person name="Barry K."/>
            <person name="Grigoriev I.V."/>
            <person name="Crous P.W."/>
            <person name="Seidl M.F."/>
        </authorList>
    </citation>
    <scope>NUCLEOTIDE SEQUENCE [LARGE SCALE GENOMIC DNA]</scope>
    <source>
        <strain evidence="12 13">CBS 129764</strain>
    </source>
</reference>
<comment type="catalytic activity">
    <reaction evidence="1">
        <text>Hydrolysis of terminal, non-reducing beta-D-glucosyl residues with release of beta-D-glucose.</text>
        <dbReference type="EC" id="3.2.1.21"/>
    </reaction>
</comment>
<keyword evidence="5" id="KW-0378">Hydrolase</keyword>
<evidence type="ECO:0000256" key="7">
    <source>
        <dbReference type="ARBA" id="ARBA00023277"/>
    </source>
</evidence>
<dbReference type="SMART" id="SM01217">
    <property type="entry name" value="Fn3_like"/>
    <property type="match status" value="1"/>
</dbReference>
<dbReference type="SUPFAM" id="SSF52279">
    <property type="entry name" value="Beta-D-glucan exohydrolase, C-terminal domain"/>
    <property type="match status" value="1"/>
</dbReference>
<evidence type="ECO:0000313" key="12">
    <source>
        <dbReference type="EMBL" id="KAK8173501.1"/>
    </source>
</evidence>
<evidence type="ECO:0000256" key="1">
    <source>
        <dbReference type="ARBA" id="ARBA00000448"/>
    </source>
</evidence>
<dbReference type="PANTHER" id="PTHR42715:SF14">
    <property type="entry name" value="BETA-GLUCOSIDASE D-RELATED"/>
    <property type="match status" value="1"/>
</dbReference>
<keyword evidence="9" id="KW-0624">Polysaccharide degradation</keyword>
<keyword evidence="7" id="KW-0119">Carbohydrate metabolism</keyword>
<dbReference type="InterPro" id="IPR013783">
    <property type="entry name" value="Ig-like_fold"/>
</dbReference>
<dbReference type="EC" id="3.2.1.21" evidence="4"/>
<evidence type="ECO:0000256" key="2">
    <source>
        <dbReference type="ARBA" id="ARBA00004987"/>
    </source>
</evidence>
<gene>
    <name evidence="12" type="ORF">IWX90DRAFT_499395</name>
</gene>
<accession>A0ABR1XYW8</accession>
<evidence type="ECO:0000256" key="10">
    <source>
        <dbReference type="SAM" id="MobiDB-lite"/>
    </source>
</evidence>
<dbReference type="Proteomes" id="UP001456524">
    <property type="component" value="Unassembled WGS sequence"/>
</dbReference>
<dbReference type="SUPFAM" id="SSF51445">
    <property type="entry name" value="(Trans)glycosidases"/>
    <property type="match status" value="1"/>
</dbReference>
<dbReference type="InterPro" id="IPR002772">
    <property type="entry name" value="Glyco_hydro_3_C"/>
</dbReference>
<dbReference type="EMBL" id="JBBWUH010000003">
    <property type="protein sequence ID" value="KAK8173501.1"/>
    <property type="molecule type" value="Genomic_DNA"/>
</dbReference>
<evidence type="ECO:0000256" key="9">
    <source>
        <dbReference type="ARBA" id="ARBA00023326"/>
    </source>
</evidence>
<proteinExistence type="inferred from homology"/>
<evidence type="ECO:0000256" key="4">
    <source>
        <dbReference type="ARBA" id="ARBA00012744"/>
    </source>
</evidence>
<name>A0ABR1XYW8_9PEZI</name>
<sequence length="765" mass="80847">MVFQDLGDFVDAYAKAKAFVSGLTNAQKVSIITGSDVDSSNGSSWTALANKDGFAGINYQYYVSGFPMGNALAMTWDKDYFEAEAKAPGREFYLMGYNLINGPEAGPLGRTPWGGRQAEAFSPDPYLSGVALAKTIGGMNSAGVIAGGRHFLLNEQETNRSTGTSDSTSSVYSSNADDKTIHELYLWPFQDGVKAGMAAVMCAMSRVNNSQSCENSHIVSELLKEELGFPGMVFPDVNSQSTSYGSANAGLDYGSSSLWTSTILEAGISNGSFTQAPLDDMAIRNVIGYYDVGLDDGKQPSEAGSTDYRDVRSNHSALIREVSAASLVLLKNNVTNGGGLPLDRPKSISVFGAHAGPAMAGPNQPFSVQGSSGPTYQGHLVSGSGSGQLSFSHLITPYQSLATRAAADGSMIRWILNDTYTSSPSSGMGMGSPPTTGGTGGPSGSNNSSSNSTSSGPGASMGGGGGGGNALSNLGQGTAVTPSITSYAADSEVCLVFLNSFSGEGADREELYNTDQDTLVQSVASECNNTVVVIDTVGPRLVDAWIELENVTTVLYGGMLGQESGNAIADVLYVDVNPSGKLISTLAKNESDYPVKICYTAQCDFDESVYIDYRHFDRFNVTPRYPFGHGLSYTTFEYGDVTAKKTNETALSATPTFDTVLTITTTLTNTGSRSGAEVTQIYVSYPAAANQQVRQLRGFEKVPLDKGAKSTVTFEVRRKDISHWDTAAKEWALAKGTYAFSVGSSSRDLRGSVAVEVRDIWSFCH</sequence>
<evidence type="ECO:0000256" key="3">
    <source>
        <dbReference type="ARBA" id="ARBA00005336"/>
    </source>
</evidence>
<dbReference type="InterPro" id="IPR036962">
    <property type="entry name" value="Glyco_hydro_3_N_sf"/>
</dbReference>
<dbReference type="InterPro" id="IPR026891">
    <property type="entry name" value="Fn3-like"/>
</dbReference>
<organism evidence="12 13">
    <name type="scientific">Phyllosticta citrichinensis</name>
    <dbReference type="NCBI Taxonomy" id="1130410"/>
    <lineage>
        <taxon>Eukaryota</taxon>
        <taxon>Fungi</taxon>
        <taxon>Dikarya</taxon>
        <taxon>Ascomycota</taxon>
        <taxon>Pezizomycotina</taxon>
        <taxon>Dothideomycetes</taxon>
        <taxon>Dothideomycetes incertae sedis</taxon>
        <taxon>Botryosphaeriales</taxon>
        <taxon>Phyllostictaceae</taxon>
        <taxon>Phyllosticta</taxon>
    </lineage>
</organism>
<evidence type="ECO:0000256" key="5">
    <source>
        <dbReference type="ARBA" id="ARBA00022801"/>
    </source>
</evidence>
<evidence type="ECO:0000259" key="11">
    <source>
        <dbReference type="SMART" id="SM01217"/>
    </source>
</evidence>
<evidence type="ECO:0000313" key="13">
    <source>
        <dbReference type="Proteomes" id="UP001456524"/>
    </source>
</evidence>
<feature type="compositionally biased region" description="Low complexity" evidence="10">
    <location>
        <begin position="423"/>
        <end position="436"/>
    </location>
</feature>
<keyword evidence="13" id="KW-1185">Reference proteome</keyword>